<evidence type="ECO:0000313" key="2">
    <source>
        <dbReference type="EMBL" id="ADP84913.1"/>
    </source>
</evidence>
<dbReference type="Proteomes" id="UP000002484">
    <property type="component" value="Chromosome"/>
</dbReference>
<dbReference type="KEGG" id="fri:FraEuI1c_6945"/>
<dbReference type="GO" id="GO:0046872">
    <property type="term" value="F:metal ion binding"/>
    <property type="evidence" value="ECO:0007669"/>
    <property type="project" value="UniProtKB-KW"/>
</dbReference>
<dbReference type="Gene3D" id="1.50.10.20">
    <property type="match status" value="1"/>
</dbReference>
<reference evidence="2 3" key="1">
    <citation type="submission" date="2010-10" db="EMBL/GenBank/DDBJ databases">
        <title>Complete sequence of Frankia sp. EuI1c.</title>
        <authorList>
            <consortium name="US DOE Joint Genome Institute"/>
            <person name="Lucas S."/>
            <person name="Copeland A."/>
            <person name="Lapidus A."/>
            <person name="Cheng J.-F."/>
            <person name="Bruce D."/>
            <person name="Goodwin L."/>
            <person name="Pitluck S."/>
            <person name="Chertkov O."/>
            <person name="Detter J.C."/>
            <person name="Han C."/>
            <person name="Tapia R."/>
            <person name="Land M."/>
            <person name="Hauser L."/>
            <person name="Jeffries C."/>
            <person name="Kyrpides N."/>
            <person name="Ivanova N."/>
            <person name="Mikhailova N."/>
            <person name="Beauchemin N."/>
            <person name="Sen A."/>
            <person name="Sur S.A."/>
            <person name="Gtari M."/>
            <person name="Wall L."/>
            <person name="Tisa L."/>
            <person name="Woyke T."/>
        </authorList>
    </citation>
    <scope>NUCLEOTIDE SEQUENCE [LARGE SCALE GENOMIC DNA]</scope>
    <source>
        <strain evidence="3">DSM 45817 / CECT 9037 / EuI1c</strain>
    </source>
</reference>
<organism evidence="2 3">
    <name type="scientific">Pseudofrankia inefficax (strain DSM 45817 / CECT 9037 / DDB 130130 / EuI1c)</name>
    <name type="common">Frankia inefficax</name>
    <dbReference type="NCBI Taxonomy" id="298654"/>
    <lineage>
        <taxon>Bacteria</taxon>
        <taxon>Bacillati</taxon>
        <taxon>Actinomycetota</taxon>
        <taxon>Actinomycetes</taxon>
        <taxon>Frankiales</taxon>
        <taxon>Frankiaceae</taxon>
        <taxon>Pseudofrankia</taxon>
    </lineage>
</organism>
<dbReference type="eggNOG" id="COG4403">
    <property type="taxonomic scope" value="Bacteria"/>
</dbReference>
<dbReference type="STRING" id="298654.FraEuI1c_6945"/>
<dbReference type="InterPro" id="IPR033889">
    <property type="entry name" value="LanC"/>
</dbReference>
<protein>
    <submittedName>
        <fullName evidence="2">Lanthionine synthetase C family protein</fullName>
    </submittedName>
</protein>
<dbReference type="OrthoDB" id="1882482at2"/>
<accession>E3IVY5</accession>
<dbReference type="PRINTS" id="PR01955">
    <property type="entry name" value="LANCFRANKIA"/>
</dbReference>
<name>E3IVY5_PSEI1</name>
<evidence type="ECO:0000256" key="1">
    <source>
        <dbReference type="PIRSR" id="PIRSR607822-1"/>
    </source>
</evidence>
<keyword evidence="3" id="KW-1185">Reference proteome</keyword>
<dbReference type="SMART" id="SM01260">
    <property type="entry name" value="LANC_like"/>
    <property type="match status" value="1"/>
</dbReference>
<dbReference type="RefSeq" id="WP_013428024.1">
    <property type="nucleotide sequence ID" value="NC_014666.1"/>
</dbReference>
<dbReference type="HOGENOM" id="CLU_049438_0_0_11"/>
<dbReference type="InParanoid" id="E3IVY5"/>
<dbReference type="CDD" id="cd04793">
    <property type="entry name" value="LanC"/>
    <property type="match status" value="1"/>
</dbReference>
<evidence type="ECO:0000313" key="3">
    <source>
        <dbReference type="Proteomes" id="UP000002484"/>
    </source>
</evidence>
<dbReference type="SUPFAM" id="SSF158745">
    <property type="entry name" value="LanC-like"/>
    <property type="match status" value="1"/>
</dbReference>
<dbReference type="InterPro" id="IPR007822">
    <property type="entry name" value="LANC-like"/>
</dbReference>
<gene>
    <name evidence="2" type="ordered locus">FraEuI1c_6945</name>
</gene>
<keyword evidence="1" id="KW-0862">Zinc</keyword>
<proteinExistence type="predicted"/>
<sequence length="418" mass="43852">MRTADTTASGLPSPADLASEAERHLHEIGAVPPRTADALATGAALANGTAGIALAHIERARAGLESWHRAHQWICAVAAEPASDHDTAGLYFGAPALTFILNAAAGPTDRYQAGLADLDAAVTRLAHRRAAQALARIQSGRLASFAEYDVFGGLTGLGALLLRRAPTHSATEQALTALVALTRPLTVDGETLPGWWVDHDPHRRHTPAFRGGHGNLGAAHGITGPLALLSLAARNGTVVDGQLDAIATVCDWLDGWQQDDSAGPWWPEHLALDELRTGRCAQPRPARPSWCYGTPGITRAGQLAALALGDRHRQAAYEQALLACLDDPTQQARLVDPGLCHGQAGLFQTVWRAATDATTGDLRARLPAHAARLLRTARTADQTDPGFLTGGAGIALALHTAATNTAPLSGWDTCLLIN</sequence>
<dbReference type="GO" id="GO:0031179">
    <property type="term" value="P:peptide modification"/>
    <property type="evidence" value="ECO:0007669"/>
    <property type="project" value="InterPro"/>
</dbReference>
<feature type="binding site" evidence="1">
    <location>
        <position position="341"/>
    </location>
    <ligand>
        <name>Zn(2+)</name>
        <dbReference type="ChEBI" id="CHEBI:29105"/>
    </ligand>
</feature>
<dbReference type="AlphaFoldDB" id="E3IVY5"/>
<feature type="binding site" evidence="1">
    <location>
        <position position="340"/>
    </location>
    <ligand>
        <name>Zn(2+)</name>
        <dbReference type="ChEBI" id="CHEBI:29105"/>
    </ligand>
</feature>
<feature type="binding site" evidence="1">
    <location>
        <position position="291"/>
    </location>
    <ligand>
        <name>Zn(2+)</name>
        <dbReference type="ChEBI" id="CHEBI:29105"/>
    </ligand>
</feature>
<keyword evidence="1" id="KW-0479">Metal-binding</keyword>
<dbReference type="Pfam" id="PF05147">
    <property type="entry name" value="LANC_like"/>
    <property type="match status" value="1"/>
</dbReference>
<dbReference type="EMBL" id="CP002299">
    <property type="protein sequence ID" value="ADP84913.1"/>
    <property type="molecule type" value="Genomic_DNA"/>
</dbReference>
<dbReference type="PRINTS" id="PR01950">
    <property type="entry name" value="LANCSUPER"/>
</dbReference>